<dbReference type="Gene3D" id="3.30.430.20">
    <property type="entry name" value="Gnk2 domain, C-X8-C-X2-C motif"/>
    <property type="match status" value="1"/>
</dbReference>
<evidence type="ECO:0000313" key="13">
    <source>
        <dbReference type="Proteomes" id="UP001367508"/>
    </source>
</evidence>
<dbReference type="InterPro" id="IPR011009">
    <property type="entry name" value="Kinase-like_dom_sf"/>
</dbReference>
<evidence type="ECO:0000259" key="11">
    <source>
        <dbReference type="PROSITE" id="PS51473"/>
    </source>
</evidence>
<evidence type="ECO:0000256" key="7">
    <source>
        <dbReference type="ARBA" id="ARBA00022840"/>
    </source>
</evidence>
<dbReference type="InterPro" id="IPR008271">
    <property type="entry name" value="Ser/Thr_kinase_AS"/>
</dbReference>
<evidence type="ECO:0000256" key="8">
    <source>
        <dbReference type="ARBA" id="ARBA00023170"/>
    </source>
</evidence>
<feature type="domain" description="Gnk2-homologous" evidence="11">
    <location>
        <begin position="1"/>
        <end position="50"/>
    </location>
</feature>
<dbReference type="PROSITE" id="PS00108">
    <property type="entry name" value="PROTEIN_KINASE_ST"/>
    <property type="match status" value="1"/>
</dbReference>
<proteinExistence type="predicted"/>
<evidence type="ECO:0000256" key="5">
    <source>
        <dbReference type="ARBA" id="ARBA00022741"/>
    </source>
</evidence>
<feature type="domain" description="Protein kinase" evidence="10">
    <location>
        <begin position="1"/>
        <end position="171"/>
    </location>
</feature>
<dbReference type="Pfam" id="PF00069">
    <property type="entry name" value="Pkinase"/>
    <property type="match status" value="1"/>
</dbReference>
<keyword evidence="6" id="KW-0418">Kinase</keyword>
<organism evidence="12 13">
    <name type="scientific">Canavalia gladiata</name>
    <name type="common">Sword bean</name>
    <name type="synonym">Dolichos gladiatus</name>
    <dbReference type="NCBI Taxonomy" id="3824"/>
    <lineage>
        <taxon>Eukaryota</taxon>
        <taxon>Viridiplantae</taxon>
        <taxon>Streptophyta</taxon>
        <taxon>Embryophyta</taxon>
        <taxon>Tracheophyta</taxon>
        <taxon>Spermatophyta</taxon>
        <taxon>Magnoliopsida</taxon>
        <taxon>eudicotyledons</taxon>
        <taxon>Gunneridae</taxon>
        <taxon>Pentapetalae</taxon>
        <taxon>rosids</taxon>
        <taxon>fabids</taxon>
        <taxon>Fabales</taxon>
        <taxon>Fabaceae</taxon>
        <taxon>Papilionoideae</taxon>
        <taxon>50 kb inversion clade</taxon>
        <taxon>NPAAA clade</taxon>
        <taxon>indigoferoid/millettioid clade</taxon>
        <taxon>Phaseoleae</taxon>
        <taxon>Canavalia</taxon>
    </lineage>
</organism>
<keyword evidence="2" id="KW-0808">Transferase</keyword>
<dbReference type="PROSITE" id="PS50011">
    <property type="entry name" value="PROTEIN_KINASE_DOM"/>
    <property type="match status" value="1"/>
</dbReference>
<keyword evidence="8" id="KW-0675">Receptor</keyword>
<evidence type="ECO:0000256" key="4">
    <source>
        <dbReference type="ARBA" id="ARBA00022737"/>
    </source>
</evidence>
<dbReference type="PANTHER" id="PTHR47973">
    <property type="entry name" value="CYSTEINE-RICH RECEPTOR-LIKE PROTEIN KINASE 3"/>
    <property type="match status" value="1"/>
</dbReference>
<dbReference type="InterPro" id="IPR038408">
    <property type="entry name" value="GNK2_sf"/>
</dbReference>
<dbReference type="InterPro" id="IPR002902">
    <property type="entry name" value="GNK2"/>
</dbReference>
<dbReference type="EMBL" id="JAYMYQ010000011">
    <property type="protein sequence ID" value="KAK7305634.1"/>
    <property type="molecule type" value="Genomic_DNA"/>
</dbReference>
<dbReference type="Proteomes" id="UP001367508">
    <property type="component" value="Unassembled WGS sequence"/>
</dbReference>
<dbReference type="Gene3D" id="1.10.510.10">
    <property type="entry name" value="Transferase(Phosphotransferase) domain 1"/>
    <property type="match status" value="1"/>
</dbReference>
<dbReference type="SUPFAM" id="SSF56112">
    <property type="entry name" value="Protein kinase-like (PK-like)"/>
    <property type="match status" value="1"/>
</dbReference>
<evidence type="ECO:0000256" key="9">
    <source>
        <dbReference type="ARBA" id="ARBA00023180"/>
    </source>
</evidence>
<keyword evidence="1" id="KW-0723">Serine/threonine-protein kinase</keyword>
<evidence type="ECO:0000256" key="2">
    <source>
        <dbReference type="ARBA" id="ARBA00022679"/>
    </source>
</evidence>
<keyword evidence="3" id="KW-0732">Signal</keyword>
<evidence type="ECO:0000256" key="6">
    <source>
        <dbReference type="ARBA" id="ARBA00022777"/>
    </source>
</evidence>
<dbReference type="InterPro" id="IPR000719">
    <property type="entry name" value="Prot_kinase_dom"/>
</dbReference>
<evidence type="ECO:0000256" key="1">
    <source>
        <dbReference type="ARBA" id="ARBA00022527"/>
    </source>
</evidence>
<sequence>MPWHRAGTLGSDGCRDCLRKAGKEVKGCLPKREGRALNAECYLRYSTHKLYNEEGAAGGGTENNSLGQISSSISKSSLNYKYETFEKAIDYFNSSRKIGQGGASLVFKVEEVAYLHEGSKIRIMHRDIKRSNIVLNKNLTLKITDFSLAQCFVVDKSHLSTRIAGTPEVLR</sequence>
<evidence type="ECO:0008006" key="14">
    <source>
        <dbReference type="Google" id="ProtNLM"/>
    </source>
</evidence>
<keyword evidence="13" id="KW-1185">Reference proteome</keyword>
<dbReference type="GO" id="GO:0005524">
    <property type="term" value="F:ATP binding"/>
    <property type="evidence" value="ECO:0007669"/>
    <property type="project" value="UniProtKB-KW"/>
</dbReference>
<dbReference type="AlphaFoldDB" id="A0AAN9JXY8"/>
<evidence type="ECO:0000259" key="10">
    <source>
        <dbReference type="PROSITE" id="PS50011"/>
    </source>
</evidence>
<gene>
    <name evidence="12" type="ORF">VNO77_43541</name>
</gene>
<dbReference type="CDD" id="cd23509">
    <property type="entry name" value="Gnk2-like"/>
    <property type="match status" value="1"/>
</dbReference>
<evidence type="ECO:0000313" key="12">
    <source>
        <dbReference type="EMBL" id="KAK7305634.1"/>
    </source>
</evidence>
<reference evidence="12 13" key="1">
    <citation type="submission" date="2024-01" db="EMBL/GenBank/DDBJ databases">
        <title>The genomes of 5 underutilized Papilionoideae crops provide insights into root nodulation and disease resistanc.</title>
        <authorList>
            <person name="Jiang F."/>
        </authorList>
    </citation>
    <scope>NUCLEOTIDE SEQUENCE [LARGE SCALE GENOMIC DNA]</scope>
    <source>
        <strain evidence="12">LVBAO_FW01</strain>
        <tissue evidence="12">Leaves</tissue>
    </source>
</reference>
<protein>
    <recommendedName>
        <fullName evidence="14">Protein kinase domain-containing protein</fullName>
    </recommendedName>
</protein>
<dbReference type="PROSITE" id="PS51473">
    <property type="entry name" value="GNK2"/>
    <property type="match status" value="1"/>
</dbReference>
<evidence type="ECO:0000256" key="3">
    <source>
        <dbReference type="ARBA" id="ARBA00022729"/>
    </source>
</evidence>
<keyword evidence="9" id="KW-0325">Glycoprotein</keyword>
<keyword evidence="7" id="KW-0067">ATP-binding</keyword>
<keyword evidence="4" id="KW-0677">Repeat</keyword>
<name>A0AAN9JXY8_CANGL</name>
<keyword evidence="5" id="KW-0547">Nucleotide-binding</keyword>
<accession>A0AAN9JXY8</accession>
<comment type="caution">
    <text evidence="12">The sequence shown here is derived from an EMBL/GenBank/DDBJ whole genome shotgun (WGS) entry which is preliminary data.</text>
</comment>
<dbReference type="InterPro" id="IPR052059">
    <property type="entry name" value="CR_Ser/Thr_kinase"/>
</dbReference>
<dbReference type="GO" id="GO:0004674">
    <property type="term" value="F:protein serine/threonine kinase activity"/>
    <property type="evidence" value="ECO:0007669"/>
    <property type="project" value="UniProtKB-KW"/>
</dbReference>